<dbReference type="GO" id="GO:0005789">
    <property type="term" value="C:endoplasmic reticulum membrane"/>
    <property type="evidence" value="ECO:0007669"/>
    <property type="project" value="UniProtKB-SubCell"/>
</dbReference>
<dbReference type="AlphaFoldDB" id="A0A1B8G7R2"/>
<feature type="transmembrane region" description="Helical" evidence="9">
    <location>
        <begin position="221"/>
        <end position="243"/>
    </location>
</feature>
<feature type="domain" description="Sugar phosphate transporter" evidence="10">
    <location>
        <begin position="44"/>
        <end position="330"/>
    </location>
</feature>
<feature type="transmembrane region" description="Helical" evidence="9">
    <location>
        <begin position="69"/>
        <end position="89"/>
    </location>
</feature>
<dbReference type="PANTHER" id="PTHR11132">
    <property type="entry name" value="SOLUTE CARRIER FAMILY 35"/>
    <property type="match status" value="1"/>
</dbReference>
<comment type="subunit">
    <text evidence="4">Homooligomer.</text>
</comment>
<evidence type="ECO:0000256" key="6">
    <source>
        <dbReference type="ARBA" id="ARBA00022989"/>
    </source>
</evidence>
<reference evidence="12" key="2">
    <citation type="journal article" date="2018" name="Nat. Commun.">
        <title>Extreme sensitivity to ultraviolet light in the fungal pathogen causing white-nose syndrome of bats.</title>
        <authorList>
            <person name="Palmer J.M."/>
            <person name="Drees K.P."/>
            <person name="Foster J.T."/>
            <person name="Lindner D.L."/>
        </authorList>
    </citation>
    <scope>NUCLEOTIDE SEQUENCE [LARGE SCALE GENOMIC DNA]</scope>
    <source>
        <strain evidence="12">UAMH 10579</strain>
    </source>
</reference>
<keyword evidence="6 9" id="KW-1133">Transmembrane helix</keyword>
<feature type="region of interest" description="Disordered" evidence="8">
    <location>
        <begin position="1"/>
        <end position="20"/>
    </location>
</feature>
<feature type="transmembrane region" description="Helical" evidence="9">
    <location>
        <begin position="138"/>
        <end position="160"/>
    </location>
</feature>
<dbReference type="RefSeq" id="XP_018125595.1">
    <property type="nucleotide sequence ID" value="XM_018279525.2"/>
</dbReference>
<feature type="transmembrane region" description="Helical" evidence="9">
    <location>
        <begin position="317"/>
        <end position="333"/>
    </location>
</feature>
<evidence type="ECO:0000256" key="9">
    <source>
        <dbReference type="SAM" id="Phobius"/>
    </source>
</evidence>
<evidence type="ECO:0000313" key="12">
    <source>
        <dbReference type="Proteomes" id="UP000091956"/>
    </source>
</evidence>
<keyword evidence="7 9" id="KW-0472">Membrane</keyword>
<name>A0A1B8G7R2_9PEZI</name>
<evidence type="ECO:0000256" key="7">
    <source>
        <dbReference type="ARBA" id="ARBA00023136"/>
    </source>
</evidence>
<feature type="transmembrane region" description="Helical" evidence="9">
    <location>
        <begin position="263"/>
        <end position="281"/>
    </location>
</feature>
<dbReference type="SUPFAM" id="SSF103481">
    <property type="entry name" value="Multidrug resistance efflux transporter EmrE"/>
    <property type="match status" value="1"/>
</dbReference>
<dbReference type="InterPro" id="IPR004853">
    <property type="entry name" value="Sugar_P_trans_dom"/>
</dbReference>
<comment type="subcellular location">
    <subcellularLocation>
        <location evidence="2">Endoplasmic reticulum membrane</location>
        <topology evidence="2">Multi-pass membrane protein</topology>
    </subcellularLocation>
</comment>
<feature type="transmembrane region" description="Helical" evidence="9">
    <location>
        <begin position="110"/>
        <end position="132"/>
    </location>
</feature>
<evidence type="ECO:0000259" key="10">
    <source>
        <dbReference type="Pfam" id="PF03151"/>
    </source>
</evidence>
<evidence type="ECO:0000256" key="1">
    <source>
        <dbReference type="ARBA" id="ARBA00003420"/>
    </source>
</evidence>
<keyword evidence="12" id="KW-1185">Reference proteome</keyword>
<dbReference type="Pfam" id="PF03151">
    <property type="entry name" value="TPT"/>
    <property type="match status" value="1"/>
</dbReference>
<feature type="transmembrane region" description="Helical" evidence="9">
    <location>
        <begin position="44"/>
        <end position="63"/>
    </location>
</feature>
<feature type="transmembrane region" description="Helical" evidence="9">
    <location>
        <begin position="190"/>
        <end position="209"/>
    </location>
</feature>
<feature type="transmembrane region" description="Helical" evidence="9">
    <location>
        <begin position="357"/>
        <end position="375"/>
    </location>
</feature>
<dbReference type="Proteomes" id="UP000091956">
    <property type="component" value="Unassembled WGS sequence"/>
</dbReference>
<proteinExistence type="inferred from homology"/>
<evidence type="ECO:0000256" key="3">
    <source>
        <dbReference type="ARBA" id="ARBA00010425"/>
    </source>
</evidence>
<evidence type="ECO:0000256" key="2">
    <source>
        <dbReference type="ARBA" id="ARBA00004477"/>
    </source>
</evidence>
<evidence type="ECO:0000256" key="4">
    <source>
        <dbReference type="ARBA" id="ARBA00011182"/>
    </source>
</evidence>
<comment type="function">
    <text evidence="1">Involved in the import of GDP-mannose from the cytoplasm into the Golgi lumen.</text>
</comment>
<reference evidence="11 12" key="1">
    <citation type="submission" date="2016-03" db="EMBL/GenBank/DDBJ databases">
        <title>Comparative genomics of Pseudogymnoascus destructans, the fungus causing white-nose syndrome of bats.</title>
        <authorList>
            <person name="Palmer J.M."/>
            <person name="Drees K.P."/>
            <person name="Foster J.T."/>
            <person name="Lindner D.L."/>
        </authorList>
    </citation>
    <scope>NUCLEOTIDE SEQUENCE [LARGE SCALE GENOMIC DNA]</scope>
    <source>
        <strain evidence="11 12">UAMH 10579</strain>
    </source>
</reference>
<gene>
    <name evidence="11" type="ORF">VE01_10118</name>
</gene>
<dbReference type="EMBL" id="KV460278">
    <property type="protein sequence ID" value="OBT91862.1"/>
    <property type="molecule type" value="Genomic_DNA"/>
</dbReference>
<evidence type="ECO:0000256" key="5">
    <source>
        <dbReference type="ARBA" id="ARBA00022692"/>
    </source>
</evidence>
<organism evidence="11 12">
    <name type="scientific">Pseudogymnoascus verrucosus</name>
    <dbReference type="NCBI Taxonomy" id="342668"/>
    <lineage>
        <taxon>Eukaryota</taxon>
        <taxon>Fungi</taxon>
        <taxon>Dikarya</taxon>
        <taxon>Ascomycota</taxon>
        <taxon>Pezizomycotina</taxon>
        <taxon>Leotiomycetes</taxon>
        <taxon>Thelebolales</taxon>
        <taxon>Thelebolaceae</taxon>
        <taxon>Pseudogymnoascus</taxon>
    </lineage>
</organism>
<feature type="transmembrane region" description="Helical" evidence="9">
    <location>
        <begin position="288"/>
        <end position="311"/>
    </location>
</feature>
<keyword evidence="5 9" id="KW-0812">Transmembrane</keyword>
<dbReference type="GeneID" id="28843504"/>
<dbReference type="InterPro" id="IPR050186">
    <property type="entry name" value="TPT_transporter"/>
</dbReference>
<feature type="transmembrane region" description="Helical" evidence="9">
    <location>
        <begin position="167"/>
        <end position="184"/>
    </location>
</feature>
<evidence type="ECO:0000256" key="8">
    <source>
        <dbReference type="SAM" id="MobiDB-lite"/>
    </source>
</evidence>
<accession>A0A1B8G7R2</accession>
<sequence>MSADDRGLDSGDDPRLEKIEPSLPRVIQDVKEEDTDSPALHPSVYVVIWISLSSSVILFNKWILDSQEFRYPVLLTAWHLFFATVMTQIMARTTTLLDGRKNVRMNTRMYIRTILPIGIVYSLSLICGNLTYLYLSVAFIQMLKATTPVAVLITGWFFGVQKPNMRVLFNVSFIVIGVVLASFGEIKFVMLGFLFQCGGIMFEAVRLVMVQRLLNSPDSKMDPLVSLYYFAPVCTVFNGLIALAWEVPKVSMEDVHKVGLHNFALNAMVAFALNVSVVFLIGKTSSLVLTLCGVLKDILLVVASMMIWGTIVTPLQFIGYAIALGGLVYYKLGGEQVRTHLEMASQRWRSMSSRRPFLWRMLMFIIAFCIVYALVDVLAPSYAPKYDPERVSAAYLAAKERYKNGGANIPKDNRF</sequence>
<evidence type="ECO:0000313" key="11">
    <source>
        <dbReference type="EMBL" id="OBT91862.1"/>
    </source>
</evidence>
<dbReference type="OrthoDB" id="6418713at2759"/>
<protein>
    <recommendedName>
        <fullName evidence="10">Sugar phosphate transporter domain-containing protein</fullName>
    </recommendedName>
</protein>
<comment type="similarity">
    <text evidence="3">Belongs to the TPT transporter family. SLC35D subfamily.</text>
</comment>
<dbReference type="InterPro" id="IPR037185">
    <property type="entry name" value="EmrE-like"/>
</dbReference>